<proteinExistence type="predicted"/>
<evidence type="ECO:0000256" key="1">
    <source>
        <dbReference type="SAM" id="Phobius"/>
    </source>
</evidence>
<organism evidence="2 3">
    <name type="scientific">Phocaeicola barnesiae</name>
    <dbReference type="NCBI Taxonomy" id="376804"/>
    <lineage>
        <taxon>Bacteria</taxon>
        <taxon>Pseudomonadati</taxon>
        <taxon>Bacteroidota</taxon>
        <taxon>Bacteroidia</taxon>
        <taxon>Bacteroidales</taxon>
        <taxon>Bacteroidaceae</taxon>
        <taxon>Phocaeicola</taxon>
    </lineage>
</organism>
<keyword evidence="1" id="KW-0812">Transmembrane</keyword>
<dbReference type="RefSeq" id="WP_081621809.1">
    <property type="nucleotide sequence ID" value="NZ_CALULB010000022.1"/>
</dbReference>
<evidence type="ECO:0000313" key="3">
    <source>
        <dbReference type="Proteomes" id="UP001204579"/>
    </source>
</evidence>
<keyword evidence="1" id="KW-0472">Membrane</keyword>
<name>A0AAW5N3Y0_9BACT</name>
<dbReference type="GeneID" id="82444779"/>
<keyword evidence="1" id="KW-1133">Transmembrane helix</keyword>
<evidence type="ECO:0000313" key="2">
    <source>
        <dbReference type="EMBL" id="MCR8872480.1"/>
    </source>
</evidence>
<keyword evidence="3" id="KW-1185">Reference proteome</keyword>
<accession>A0AAW5N3Y0</accession>
<gene>
    <name evidence="2" type="ORF">NW209_00325</name>
</gene>
<reference evidence="2 3" key="1">
    <citation type="submission" date="2022-08" db="EMBL/GenBank/DDBJ databases">
        <authorList>
            <person name="Zeman M."/>
            <person name="Kubasova T."/>
        </authorList>
    </citation>
    <scope>NUCLEOTIDE SEQUENCE [LARGE SCALE GENOMIC DNA]</scope>
    <source>
        <strain evidence="2 3">ET62</strain>
    </source>
</reference>
<dbReference type="Proteomes" id="UP001204579">
    <property type="component" value="Unassembled WGS sequence"/>
</dbReference>
<comment type="caution">
    <text evidence="2">The sequence shown here is derived from an EMBL/GenBank/DDBJ whole genome shotgun (WGS) entry which is preliminary data.</text>
</comment>
<dbReference type="EMBL" id="JANRHJ010000001">
    <property type="protein sequence ID" value="MCR8872480.1"/>
    <property type="molecule type" value="Genomic_DNA"/>
</dbReference>
<sequence length="60" mass="6582">MKKPLSRSQCVVLTLLWASICALVFTTAARIDGPLIVSILISGALVFIPVIRSVKSWKNR</sequence>
<feature type="transmembrane region" description="Helical" evidence="1">
    <location>
        <begin position="36"/>
        <end position="54"/>
    </location>
</feature>
<dbReference type="AlphaFoldDB" id="A0AAW5N3Y0"/>
<protein>
    <submittedName>
        <fullName evidence="2">Uncharacterized protein</fullName>
    </submittedName>
</protein>